<feature type="chain" id="PRO_5024402447" description="Lipocalin-like domain-containing protein" evidence="1">
    <location>
        <begin position="26"/>
        <end position="130"/>
    </location>
</feature>
<organism evidence="2 3">
    <name type="scientific">Taibaiella lutea</name>
    <dbReference type="NCBI Taxonomy" id="2608001"/>
    <lineage>
        <taxon>Bacteria</taxon>
        <taxon>Pseudomonadati</taxon>
        <taxon>Bacteroidota</taxon>
        <taxon>Chitinophagia</taxon>
        <taxon>Chitinophagales</taxon>
        <taxon>Chitinophagaceae</taxon>
        <taxon>Taibaiella</taxon>
    </lineage>
</organism>
<sequence>MKNYSKNLLITGTVILFASCSPRMAGTWNIEKYEVNEAGKSTVSVANIGSITFDKNNTGVKDIQYAIFQNEYTDKAPFKWHKINENTISIEGDTSDLTKSWLIIEDKRKEQVWKSTDGSTKVQTLTLTKQ</sequence>
<proteinExistence type="predicted"/>
<dbReference type="AlphaFoldDB" id="A0A5M6CBW3"/>
<comment type="caution">
    <text evidence="2">The sequence shown here is derived from an EMBL/GenBank/DDBJ whole genome shotgun (WGS) entry which is preliminary data.</text>
</comment>
<evidence type="ECO:0008006" key="4">
    <source>
        <dbReference type="Google" id="ProtNLM"/>
    </source>
</evidence>
<reference evidence="2 3" key="1">
    <citation type="submission" date="2019-09" db="EMBL/GenBank/DDBJ databases">
        <title>Genome sequence and assembly of Taibaiella sp.</title>
        <authorList>
            <person name="Chhetri G."/>
        </authorList>
    </citation>
    <scope>NUCLEOTIDE SEQUENCE [LARGE SCALE GENOMIC DNA]</scope>
    <source>
        <strain evidence="2 3">KVB11</strain>
    </source>
</reference>
<dbReference type="RefSeq" id="WP_150034138.1">
    <property type="nucleotide sequence ID" value="NZ_VWSH01000004.1"/>
</dbReference>
<evidence type="ECO:0000313" key="2">
    <source>
        <dbReference type="EMBL" id="KAA5532617.1"/>
    </source>
</evidence>
<feature type="signal peptide" evidence="1">
    <location>
        <begin position="1"/>
        <end position="25"/>
    </location>
</feature>
<keyword evidence="3" id="KW-1185">Reference proteome</keyword>
<gene>
    <name evidence="2" type="ORF">F0919_17700</name>
</gene>
<dbReference type="PROSITE" id="PS51257">
    <property type="entry name" value="PROKAR_LIPOPROTEIN"/>
    <property type="match status" value="1"/>
</dbReference>
<dbReference type="Proteomes" id="UP000323632">
    <property type="component" value="Unassembled WGS sequence"/>
</dbReference>
<dbReference type="EMBL" id="VWSH01000004">
    <property type="protein sequence ID" value="KAA5532617.1"/>
    <property type="molecule type" value="Genomic_DNA"/>
</dbReference>
<protein>
    <recommendedName>
        <fullName evidence="4">Lipocalin-like domain-containing protein</fullName>
    </recommendedName>
</protein>
<accession>A0A5M6CBW3</accession>
<evidence type="ECO:0000256" key="1">
    <source>
        <dbReference type="SAM" id="SignalP"/>
    </source>
</evidence>
<keyword evidence="1" id="KW-0732">Signal</keyword>
<evidence type="ECO:0000313" key="3">
    <source>
        <dbReference type="Proteomes" id="UP000323632"/>
    </source>
</evidence>
<name>A0A5M6CBW3_9BACT</name>